<name>A0A1H1DJY5_9PSED</name>
<evidence type="ECO:0000256" key="4">
    <source>
        <dbReference type="ARBA" id="ARBA00022764"/>
    </source>
</evidence>
<dbReference type="Pfam" id="PF13416">
    <property type="entry name" value="SBP_bac_8"/>
    <property type="match status" value="1"/>
</dbReference>
<evidence type="ECO:0000256" key="2">
    <source>
        <dbReference type="ARBA" id="ARBA00022448"/>
    </source>
</evidence>
<dbReference type="EMBL" id="FNKJ01000003">
    <property type="protein sequence ID" value="SDQ76660.1"/>
    <property type="molecule type" value="Genomic_DNA"/>
</dbReference>
<dbReference type="InterPro" id="IPR001188">
    <property type="entry name" value="Sperm_putr-bd"/>
</dbReference>
<evidence type="ECO:0000313" key="5">
    <source>
        <dbReference type="EMBL" id="SDQ76660.1"/>
    </source>
</evidence>
<evidence type="ECO:0000256" key="3">
    <source>
        <dbReference type="ARBA" id="ARBA00022729"/>
    </source>
</evidence>
<reference evidence="6" key="1">
    <citation type="submission" date="2016-10" db="EMBL/GenBank/DDBJ databases">
        <authorList>
            <person name="Varghese N."/>
            <person name="Submissions S."/>
        </authorList>
    </citation>
    <scope>NUCLEOTIDE SEQUENCE [LARGE SCALE GENOMIC DNA]</scope>
    <source>
        <strain evidence="6">BS3775</strain>
    </source>
</reference>
<dbReference type="GO" id="GO:0042597">
    <property type="term" value="C:periplasmic space"/>
    <property type="evidence" value="ECO:0007669"/>
    <property type="project" value="UniProtKB-SubCell"/>
</dbReference>
<proteinExistence type="predicted"/>
<dbReference type="GO" id="GO:0015846">
    <property type="term" value="P:polyamine transport"/>
    <property type="evidence" value="ECO:0007669"/>
    <property type="project" value="InterPro"/>
</dbReference>
<dbReference type="Gene3D" id="3.40.190.10">
    <property type="entry name" value="Periplasmic binding protein-like II"/>
    <property type="match status" value="2"/>
</dbReference>
<dbReference type="PANTHER" id="PTHR30222:SF12">
    <property type="entry name" value="NORSPERMIDINE SENSOR"/>
    <property type="match status" value="1"/>
</dbReference>
<dbReference type="PIRSF" id="PIRSF019574">
    <property type="entry name" value="Periplasmic_polyamine_BP"/>
    <property type="match status" value="1"/>
</dbReference>
<sequence length="365" mass="39966">MKMFGRTLLTLSLLGAIATGAQANDKVLRVYNWSDYIAPDTVKKFEDETGIQVTYDVFDSNETLEARLLAGKSGYDIVVPSNSFLAKQIKAGVYQELDKSKLPNWKNLNPVLLKNASASDPGNSHAFPYMWGSIGIGFNPDKVREVLGANAPTNSWDLLFKPENAEKLKACGISFLDSPTEMLPAALHYLGYPVNDQDKQHIAQAEALFMKIRPSVAYFHSSKYISDLANGNICVAVGYSGDVLQAKARALEAGDKVKIDYSIPKEGAGSFYDMVAIPRDAANVENAHLFMNFLMRPDIIAEITNNVGYSNANAAATPLVDESIRNDPGSYPPQEVMATLYAIPDMPIGVQRVMTRGWTKVKLGK</sequence>
<accession>A0A1H1DJY5</accession>
<keyword evidence="6" id="KW-1185">Reference proteome</keyword>
<dbReference type="GO" id="GO:0019808">
    <property type="term" value="F:polyamine binding"/>
    <property type="evidence" value="ECO:0007669"/>
    <property type="project" value="InterPro"/>
</dbReference>
<evidence type="ECO:0000256" key="1">
    <source>
        <dbReference type="ARBA" id="ARBA00004418"/>
    </source>
</evidence>
<dbReference type="PANTHER" id="PTHR30222">
    <property type="entry name" value="SPERMIDINE/PUTRESCINE-BINDING PERIPLASMIC PROTEIN"/>
    <property type="match status" value="1"/>
</dbReference>
<dbReference type="CDD" id="cd13659">
    <property type="entry name" value="PBP2_PotF"/>
    <property type="match status" value="1"/>
</dbReference>
<dbReference type="RefSeq" id="WP_090320152.1">
    <property type="nucleotide sequence ID" value="NZ_FNKJ01000003.1"/>
</dbReference>
<keyword evidence="3" id="KW-0732">Signal</keyword>
<dbReference type="PRINTS" id="PR00909">
    <property type="entry name" value="SPERMDNBNDNG"/>
</dbReference>
<dbReference type="InterPro" id="IPR006059">
    <property type="entry name" value="SBP"/>
</dbReference>
<evidence type="ECO:0000313" key="6">
    <source>
        <dbReference type="Proteomes" id="UP000199570"/>
    </source>
</evidence>
<comment type="subcellular location">
    <subcellularLocation>
        <location evidence="1">Periplasm</location>
    </subcellularLocation>
</comment>
<organism evidence="5 6">
    <name type="scientific">Pseudomonas moorei</name>
    <dbReference type="NCBI Taxonomy" id="395599"/>
    <lineage>
        <taxon>Bacteria</taxon>
        <taxon>Pseudomonadati</taxon>
        <taxon>Pseudomonadota</taxon>
        <taxon>Gammaproteobacteria</taxon>
        <taxon>Pseudomonadales</taxon>
        <taxon>Pseudomonadaceae</taxon>
        <taxon>Pseudomonas</taxon>
    </lineage>
</organism>
<keyword evidence="4" id="KW-0574">Periplasm</keyword>
<gene>
    <name evidence="5" type="ORF">SAMN04490195_1762</name>
</gene>
<protein>
    <submittedName>
        <fullName evidence="5">Putrescine transport system substrate-binding protein</fullName>
    </submittedName>
</protein>
<dbReference type="SUPFAM" id="SSF53850">
    <property type="entry name" value="Periplasmic binding protein-like II"/>
    <property type="match status" value="1"/>
</dbReference>
<dbReference type="Proteomes" id="UP000199570">
    <property type="component" value="Unassembled WGS sequence"/>
</dbReference>
<dbReference type="AlphaFoldDB" id="A0A1H1DJY5"/>
<keyword evidence="2" id="KW-0813">Transport</keyword>
<dbReference type="OrthoDB" id="9769319at2"/>